<dbReference type="Pfam" id="PF01473">
    <property type="entry name" value="Choline_bind_1"/>
    <property type="match status" value="2"/>
</dbReference>
<dbReference type="InterPro" id="IPR036852">
    <property type="entry name" value="Peptidase_S8/S53_dom_sf"/>
</dbReference>
<feature type="repeat" description="Cell wall-binding" evidence="7">
    <location>
        <begin position="1064"/>
        <end position="1083"/>
    </location>
</feature>
<feature type="repeat" description="Cell wall-binding" evidence="7">
    <location>
        <begin position="1104"/>
        <end position="1123"/>
    </location>
</feature>
<feature type="repeat" description="Cell wall-binding" evidence="7">
    <location>
        <begin position="1084"/>
        <end position="1103"/>
    </location>
</feature>
<dbReference type="Pfam" id="PF05922">
    <property type="entry name" value="Inhibitor_I9"/>
    <property type="match status" value="1"/>
</dbReference>
<feature type="domain" description="Inhibitor I9" evidence="11">
    <location>
        <begin position="69"/>
        <end position="177"/>
    </location>
</feature>
<feature type="repeat" description="Cell wall-binding" evidence="7">
    <location>
        <begin position="1164"/>
        <end position="1183"/>
    </location>
</feature>
<dbReference type="InterPro" id="IPR010259">
    <property type="entry name" value="S8pro/Inhibitor_I9"/>
</dbReference>
<dbReference type="Gene3D" id="2.10.270.10">
    <property type="entry name" value="Cholin Binding"/>
    <property type="match status" value="4"/>
</dbReference>
<evidence type="ECO:0000256" key="6">
    <source>
        <dbReference type="PIRSR" id="PIRSR615500-1"/>
    </source>
</evidence>
<dbReference type="SUPFAM" id="SSF49464">
    <property type="entry name" value="Carboxypeptidase regulatory domain-like"/>
    <property type="match status" value="2"/>
</dbReference>
<dbReference type="FunFam" id="3.40.50.200:FF:000043">
    <property type="entry name" value="Peptidase S8"/>
    <property type="match status" value="1"/>
</dbReference>
<dbReference type="InterPro" id="IPR033857">
    <property type="entry name" value="Bacillopeptidase_F"/>
</dbReference>
<dbReference type="InterPro" id="IPR051048">
    <property type="entry name" value="Peptidase_S8/S53_subtilisin"/>
</dbReference>
<dbReference type="SUPFAM" id="SSF69360">
    <property type="entry name" value="Cell wall binding repeat"/>
    <property type="match status" value="1"/>
</dbReference>
<dbReference type="PROSITE" id="PS51170">
    <property type="entry name" value="CW"/>
    <property type="match status" value="7"/>
</dbReference>
<dbReference type="CDD" id="cd07481">
    <property type="entry name" value="Peptidases_S8_BacillopeptidaseF-like"/>
    <property type="match status" value="1"/>
</dbReference>
<dbReference type="PANTHER" id="PTHR43399:SF4">
    <property type="entry name" value="CELL WALL-ASSOCIATED PROTEASE"/>
    <property type="match status" value="1"/>
</dbReference>
<dbReference type="InterPro" id="IPR000209">
    <property type="entry name" value="Peptidase_S8/S53_dom"/>
</dbReference>
<proteinExistence type="inferred from homology"/>
<evidence type="ECO:0000259" key="11">
    <source>
        <dbReference type="Pfam" id="PF05922"/>
    </source>
</evidence>
<dbReference type="InterPro" id="IPR008969">
    <property type="entry name" value="CarboxyPept-like_regulatory"/>
</dbReference>
<reference evidence="12" key="1">
    <citation type="submission" date="2023-05" db="EMBL/GenBank/DDBJ databases">
        <title>Comparative genomics of Bacillaceae isolates and their secondary metabolite potential.</title>
        <authorList>
            <person name="Song L."/>
            <person name="Nielsen L.J."/>
            <person name="Mohite O."/>
            <person name="Xu X."/>
            <person name="Weber T."/>
            <person name="Kovacs A.T."/>
        </authorList>
    </citation>
    <scope>NUCLEOTIDE SEQUENCE</scope>
    <source>
        <strain evidence="12">XLM17</strain>
    </source>
</reference>
<feature type="active site" description="Charge relay system" evidence="6 8">
    <location>
        <position position="446"/>
    </location>
</feature>
<dbReference type="InterPro" id="IPR015500">
    <property type="entry name" value="Peptidase_S8_subtilisin-rel"/>
</dbReference>
<dbReference type="Gene3D" id="2.60.40.10">
    <property type="entry name" value="Immunoglobulins"/>
    <property type="match status" value="1"/>
</dbReference>
<dbReference type="PROSITE" id="PS51892">
    <property type="entry name" value="SUBTILASE"/>
    <property type="match status" value="1"/>
</dbReference>
<feature type="chain" id="PRO_5041666821" evidence="9">
    <location>
        <begin position="33"/>
        <end position="1225"/>
    </location>
</feature>
<feature type="signal peptide" evidence="9">
    <location>
        <begin position="1"/>
        <end position="32"/>
    </location>
</feature>
<dbReference type="Gene3D" id="3.40.50.200">
    <property type="entry name" value="Peptidase S8/S53 domain"/>
    <property type="match status" value="1"/>
</dbReference>
<name>A0AA95ML58_9BACI</name>
<evidence type="ECO:0000256" key="3">
    <source>
        <dbReference type="ARBA" id="ARBA00022737"/>
    </source>
</evidence>
<feature type="repeat" description="Cell wall-binding" evidence="7">
    <location>
        <begin position="1044"/>
        <end position="1063"/>
    </location>
</feature>
<feature type="repeat" description="Cell wall-binding" evidence="7">
    <location>
        <begin position="1144"/>
        <end position="1163"/>
    </location>
</feature>
<organism evidence="12 13">
    <name type="scientific">Neobacillus novalis</name>
    <dbReference type="NCBI Taxonomy" id="220687"/>
    <lineage>
        <taxon>Bacteria</taxon>
        <taxon>Bacillati</taxon>
        <taxon>Bacillota</taxon>
        <taxon>Bacilli</taxon>
        <taxon>Bacillales</taxon>
        <taxon>Bacillaceae</taxon>
        <taxon>Neobacillus</taxon>
    </lineage>
</organism>
<dbReference type="AlphaFoldDB" id="A0AA95ML58"/>
<keyword evidence="9" id="KW-0732">Signal</keyword>
<protein>
    <submittedName>
        <fullName evidence="12">S8 family serine peptidase</fullName>
    </submittedName>
</protein>
<keyword evidence="2 8" id="KW-0645">Protease</keyword>
<evidence type="ECO:0000256" key="9">
    <source>
        <dbReference type="SAM" id="SignalP"/>
    </source>
</evidence>
<keyword evidence="3" id="KW-0677">Repeat</keyword>
<evidence type="ECO:0000256" key="4">
    <source>
        <dbReference type="ARBA" id="ARBA00022801"/>
    </source>
</evidence>
<feature type="active site" description="Charge relay system" evidence="6 8">
    <location>
        <position position="268"/>
    </location>
</feature>
<dbReference type="Pfam" id="PF19127">
    <property type="entry name" value="Choline_bind_3"/>
    <property type="match status" value="3"/>
</dbReference>
<dbReference type="EMBL" id="CP126114">
    <property type="protein sequence ID" value="WHY85711.1"/>
    <property type="molecule type" value="Genomic_DNA"/>
</dbReference>
<dbReference type="InterPro" id="IPR022398">
    <property type="entry name" value="Peptidase_S8_His-AS"/>
</dbReference>
<evidence type="ECO:0000256" key="8">
    <source>
        <dbReference type="PROSITE-ProRule" id="PRU01240"/>
    </source>
</evidence>
<dbReference type="GO" id="GO:0006508">
    <property type="term" value="P:proteolysis"/>
    <property type="evidence" value="ECO:0007669"/>
    <property type="project" value="UniProtKB-KW"/>
</dbReference>
<dbReference type="PROSITE" id="PS00137">
    <property type="entry name" value="SUBTILASE_HIS"/>
    <property type="match status" value="1"/>
</dbReference>
<keyword evidence="4 8" id="KW-0378">Hydrolase</keyword>
<dbReference type="Pfam" id="PF00082">
    <property type="entry name" value="Peptidase_S8"/>
    <property type="match status" value="1"/>
</dbReference>
<keyword evidence="5 8" id="KW-0720">Serine protease</keyword>
<comment type="similarity">
    <text evidence="1 8">Belongs to the peptidase S8 family.</text>
</comment>
<dbReference type="SUPFAM" id="SSF52743">
    <property type="entry name" value="Subtilisin-like"/>
    <property type="match status" value="1"/>
</dbReference>
<gene>
    <name evidence="12" type="ORF">QNH39_24400</name>
</gene>
<evidence type="ECO:0000256" key="5">
    <source>
        <dbReference type="ARBA" id="ARBA00022825"/>
    </source>
</evidence>
<dbReference type="PRINTS" id="PR00723">
    <property type="entry name" value="SUBTILISIN"/>
</dbReference>
<dbReference type="RefSeq" id="WP_082859100.1">
    <property type="nucleotide sequence ID" value="NZ_CP126114.1"/>
</dbReference>
<dbReference type="InterPro" id="IPR013783">
    <property type="entry name" value="Ig-like_fold"/>
</dbReference>
<evidence type="ECO:0000313" key="13">
    <source>
        <dbReference type="Proteomes" id="UP001178288"/>
    </source>
</evidence>
<dbReference type="Gene3D" id="2.60.40.1120">
    <property type="entry name" value="Carboxypeptidase-like, regulatory domain"/>
    <property type="match status" value="2"/>
</dbReference>
<evidence type="ECO:0000256" key="7">
    <source>
        <dbReference type="PROSITE-ProRule" id="PRU00591"/>
    </source>
</evidence>
<evidence type="ECO:0000313" key="12">
    <source>
        <dbReference type="EMBL" id="WHY85711.1"/>
    </source>
</evidence>
<dbReference type="PANTHER" id="PTHR43399">
    <property type="entry name" value="SUBTILISIN-RELATED"/>
    <property type="match status" value="1"/>
</dbReference>
<evidence type="ECO:0000256" key="1">
    <source>
        <dbReference type="ARBA" id="ARBA00011073"/>
    </source>
</evidence>
<dbReference type="InterPro" id="IPR018337">
    <property type="entry name" value="Cell_wall/Cho-bd_repeat"/>
</dbReference>
<dbReference type="GO" id="GO:0004252">
    <property type="term" value="F:serine-type endopeptidase activity"/>
    <property type="evidence" value="ECO:0007669"/>
    <property type="project" value="UniProtKB-UniRule"/>
</dbReference>
<feature type="repeat" description="Cell wall-binding" evidence="7">
    <location>
        <begin position="1124"/>
        <end position="1143"/>
    </location>
</feature>
<evidence type="ECO:0000256" key="2">
    <source>
        <dbReference type="ARBA" id="ARBA00022670"/>
    </source>
</evidence>
<dbReference type="Pfam" id="PF13620">
    <property type="entry name" value="CarboxypepD_reg"/>
    <property type="match status" value="1"/>
</dbReference>
<feature type="domain" description="Peptidase S8/S53" evidence="10">
    <location>
        <begin position="213"/>
        <end position="498"/>
    </location>
</feature>
<keyword evidence="13" id="KW-1185">Reference proteome</keyword>
<accession>A0AA95ML58</accession>
<dbReference type="Proteomes" id="UP001178288">
    <property type="component" value="Chromosome"/>
</dbReference>
<feature type="active site" description="Charge relay system" evidence="6 8">
    <location>
        <position position="222"/>
    </location>
</feature>
<sequence length="1225" mass="134236">MKKKKQFHVRFFSIVAVLHLIFSLLSPGFANAESIKASYRYVNDPQTASKVKISKHLLDSFKKDEKVTFLIKFKEKADTANAIKRTTAIAKQEKLTANKEKFIQRSAVVSELKATAQVEQQNVLKYLKQEARKGNVESFKGYFIVNGMAVTATKEVAERIATFSEVEKLLPNETRQLFASTTKEESPNLNLANVEWNVERVGAPALWEKGIDGSGVVVASIDTGVQWDHPAIKEKYRGYNAATGEVDHDFNWFDATAGRSIPYDDFGHGTHVTGTMVGSEPDGSNKVGVAPGSKWIAVKAFSETSGSDANLLAAAEWILAPTDSKGNTRVDMAPDIVNNSWGGGPGLDEWYRDVVREWRNAGIFPTFAAGNTSMTNNGGPGSVANPANYPESFAVGATDSNDIVGDFSLRGPSPYGEIKPDISAPGANIRSSIPRSDYDGGWNGSSMAAPAVSAIVALLYEVDASLSVDEIEKILLETATPLKDKDYPESPNNGYGYGLVNAYNAVSSIREGLGTLEGKVVQTLEESDLPIRGKVSALESRQYVNTNPDNGSYKFLHAVGKYTVQAEAYGYQSKQQSVIFEKDKAIHADFTLNEIPKGTVSGVITDKISGEAVEGVTLLLMEDANIAPVATNKDGQYKITGYEGTYTLRAMRSGYHSQDVPITIKGNGQVVDIVLDPFYTYPGGEIGYDNGMVDNGSMYFGGGAGWAVKMSLPENKKSAIVTDGVFHFMKSKYSDTFGTEFNVEVWDASGRDGLPGKKLAGPIAADAILDDWTVVDLTDYNIKVDGDFYIVYVQTLNYPEALPLATDNGDPYTERSYQYLDGEFYPAFVEDGNYMIRARVSYEVDKPIITSPKQEEVFKDESIIVEGTASPTTTIKLMNNNEEVGTAKVGDEGTFTIPTKLTEGENSLIAVSMLDGKVTGKSDPVIVSLITDKPVIKNLKPAIDQHLFPGEKLEISFQSNVLGGEANFEVKLPAQMNAKSSSSKNKMEEVTPGAYKGVWTVPDVKIQDAIIEVELTDAAGKRVTQEALGKLTINQIEVPVEEVKTGWKDENRNWYYYDSKGSKVTGWEKVNAKWYYFNKSGVMQTGWLKDGAKWYYLGKSGAMQTGWLKDGAKWYYLDKSGAMQTGWLKDGAKWYYLDKSGAMQTGWLKDGSKWYYLGKSGAMQTGWLKDGSEWYYLGKSGAMQTGWLKDGSKLYYLGKSGAMQTGWLSISGEKYLFNASGAWVK</sequence>
<evidence type="ECO:0000259" key="10">
    <source>
        <dbReference type="Pfam" id="PF00082"/>
    </source>
</evidence>
<dbReference type="KEGG" id="nnv:QNH39_24400"/>